<dbReference type="Pfam" id="PF13181">
    <property type="entry name" value="TPR_8"/>
    <property type="match status" value="1"/>
</dbReference>
<feature type="signal peptide" evidence="2">
    <location>
        <begin position="1"/>
        <end position="21"/>
    </location>
</feature>
<dbReference type="RefSeq" id="WP_343862272.1">
    <property type="nucleotide sequence ID" value="NZ_BAAAFD010000014.1"/>
</dbReference>
<dbReference type="Gene3D" id="3.40.50.1820">
    <property type="entry name" value="alpha/beta hydrolase"/>
    <property type="match status" value="1"/>
</dbReference>
<dbReference type="Proteomes" id="UP001500359">
    <property type="component" value="Unassembled WGS sequence"/>
</dbReference>
<name>A0ABN1LSX4_9ALTE</name>
<dbReference type="SUPFAM" id="SSF48452">
    <property type="entry name" value="TPR-like"/>
    <property type="match status" value="1"/>
</dbReference>
<keyword evidence="1" id="KW-0802">TPR repeat</keyword>
<evidence type="ECO:0000256" key="2">
    <source>
        <dbReference type="SAM" id="SignalP"/>
    </source>
</evidence>
<evidence type="ECO:0000256" key="1">
    <source>
        <dbReference type="PROSITE-ProRule" id="PRU00339"/>
    </source>
</evidence>
<keyword evidence="2" id="KW-0732">Signal</keyword>
<accession>A0ABN1LSX4</accession>
<feature type="repeat" description="TPR" evidence="1">
    <location>
        <begin position="326"/>
        <end position="359"/>
    </location>
</feature>
<keyword evidence="4" id="KW-1185">Reference proteome</keyword>
<dbReference type="InterPro" id="IPR029058">
    <property type="entry name" value="AB_hydrolase_fold"/>
</dbReference>
<sequence>MKILNFVLFFLGLCVNICALAASTQEQIKLSHSQFEEPLVFNVFLPSGYSKDTQKEYITLFDFHPYSHTYLSGMHDWMSHNGEWPWLKTIIVTPAYGNRAGMLFDETGKTTPLLDFFDLQLFPHIDKNYRTNGFRIMSGFRTNGTIVLSALLNKPNMINAYIAISPELKDDYVRILSTANEVLAKLNDKPRFLLFSHGTNVKEQHQMGSYELLHEALKNRAPSKLNWHYQHFAQNYFMSLPLVSVIMGVEKLFDDIHTGLPPESEIAQKGVASIVAHYRYLSEQKYGFEVSPKNSINRLGEYTLGTDPVKGIAVLEHLIKLYPEDSYSYHSLASAYSQIGDYEAAVKHQETAVELAKSRQTWHQNKHKSALEDYRLKLNSQISN</sequence>
<dbReference type="InterPro" id="IPR011990">
    <property type="entry name" value="TPR-like_helical_dom_sf"/>
</dbReference>
<dbReference type="PROSITE" id="PS50005">
    <property type="entry name" value="TPR"/>
    <property type="match status" value="1"/>
</dbReference>
<feature type="chain" id="PRO_5045866591" description="Esterase" evidence="2">
    <location>
        <begin position="22"/>
        <end position="384"/>
    </location>
</feature>
<proteinExistence type="predicted"/>
<dbReference type="EMBL" id="BAAAFD010000014">
    <property type="protein sequence ID" value="GAA0859805.1"/>
    <property type="molecule type" value="Genomic_DNA"/>
</dbReference>
<dbReference type="Gene3D" id="1.25.40.10">
    <property type="entry name" value="Tetratricopeptide repeat domain"/>
    <property type="match status" value="1"/>
</dbReference>
<evidence type="ECO:0000313" key="4">
    <source>
        <dbReference type="Proteomes" id="UP001500359"/>
    </source>
</evidence>
<organism evidence="3 4">
    <name type="scientific">Aliiglaciecola litoralis</name>
    <dbReference type="NCBI Taxonomy" id="582857"/>
    <lineage>
        <taxon>Bacteria</taxon>
        <taxon>Pseudomonadati</taxon>
        <taxon>Pseudomonadota</taxon>
        <taxon>Gammaproteobacteria</taxon>
        <taxon>Alteromonadales</taxon>
        <taxon>Alteromonadaceae</taxon>
        <taxon>Aliiglaciecola</taxon>
    </lineage>
</organism>
<dbReference type="InterPro" id="IPR019734">
    <property type="entry name" value="TPR_rpt"/>
</dbReference>
<dbReference type="SUPFAM" id="SSF53474">
    <property type="entry name" value="alpha/beta-Hydrolases"/>
    <property type="match status" value="1"/>
</dbReference>
<evidence type="ECO:0000313" key="3">
    <source>
        <dbReference type="EMBL" id="GAA0859805.1"/>
    </source>
</evidence>
<gene>
    <name evidence="3" type="ORF">GCM10009114_34630</name>
</gene>
<protein>
    <recommendedName>
        <fullName evidence="5">Esterase</fullName>
    </recommendedName>
</protein>
<evidence type="ECO:0008006" key="5">
    <source>
        <dbReference type="Google" id="ProtNLM"/>
    </source>
</evidence>
<comment type="caution">
    <text evidence="3">The sequence shown here is derived from an EMBL/GenBank/DDBJ whole genome shotgun (WGS) entry which is preliminary data.</text>
</comment>
<reference evidence="3 4" key="1">
    <citation type="journal article" date="2019" name="Int. J. Syst. Evol. Microbiol.">
        <title>The Global Catalogue of Microorganisms (GCM) 10K type strain sequencing project: providing services to taxonomists for standard genome sequencing and annotation.</title>
        <authorList>
            <consortium name="The Broad Institute Genomics Platform"/>
            <consortium name="The Broad Institute Genome Sequencing Center for Infectious Disease"/>
            <person name="Wu L."/>
            <person name="Ma J."/>
        </authorList>
    </citation>
    <scope>NUCLEOTIDE SEQUENCE [LARGE SCALE GENOMIC DNA]</scope>
    <source>
        <strain evidence="3 4">JCM 15896</strain>
    </source>
</reference>